<organism evidence="1 2">
    <name type="scientific">Stephania japonica</name>
    <dbReference type="NCBI Taxonomy" id="461633"/>
    <lineage>
        <taxon>Eukaryota</taxon>
        <taxon>Viridiplantae</taxon>
        <taxon>Streptophyta</taxon>
        <taxon>Embryophyta</taxon>
        <taxon>Tracheophyta</taxon>
        <taxon>Spermatophyta</taxon>
        <taxon>Magnoliopsida</taxon>
        <taxon>Ranunculales</taxon>
        <taxon>Menispermaceae</taxon>
        <taxon>Menispermoideae</taxon>
        <taxon>Cissampelideae</taxon>
        <taxon>Stephania</taxon>
    </lineage>
</organism>
<evidence type="ECO:0000313" key="2">
    <source>
        <dbReference type="Proteomes" id="UP001417504"/>
    </source>
</evidence>
<protein>
    <submittedName>
        <fullName evidence="1">Uncharacterized protein</fullName>
    </submittedName>
</protein>
<reference evidence="1 2" key="1">
    <citation type="submission" date="2024-01" db="EMBL/GenBank/DDBJ databases">
        <title>Genome assemblies of Stephania.</title>
        <authorList>
            <person name="Yang L."/>
        </authorList>
    </citation>
    <scope>NUCLEOTIDE SEQUENCE [LARGE SCALE GENOMIC DNA]</scope>
    <source>
        <strain evidence="1">QJT</strain>
        <tissue evidence="1">Leaf</tissue>
    </source>
</reference>
<gene>
    <name evidence="1" type="ORF">Sjap_008741</name>
</gene>
<sequence>MWSVPQQFQMHRPPSGPPATAFVVALPSILIPHSTLTAERQIISPPNSDF</sequence>
<comment type="caution">
    <text evidence="1">The sequence shown here is derived from an EMBL/GenBank/DDBJ whole genome shotgun (WGS) entry which is preliminary data.</text>
</comment>
<keyword evidence="2" id="KW-1185">Reference proteome</keyword>
<dbReference type="AlphaFoldDB" id="A0AAP0JQ87"/>
<evidence type="ECO:0000313" key="1">
    <source>
        <dbReference type="EMBL" id="KAK9138147.1"/>
    </source>
</evidence>
<dbReference type="Proteomes" id="UP001417504">
    <property type="component" value="Unassembled WGS sequence"/>
</dbReference>
<accession>A0AAP0JQ87</accession>
<dbReference type="EMBL" id="JBBNAE010000003">
    <property type="protein sequence ID" value="KAK9138147.1"/>
    <property type="molecule type" value="Genomic_DNA"/>
</dbReference>
<proteinExistence type="predicted"/>
<name>A0AAP0JQ87_9MAGN</name>